<dbReference type="Proteomes" id="UP000887574">
    <property type="component" value="Unplaced"/>
</dbReference>
<protein>
    <submittedName>
        <fullName evidence="2">Ribosomal protein S14</fullName>
    </submittedName>
</protein>
<organism evidence="1 2">
    <name type="scientific">Ditylenchus dipsaci</name>
    <dbReference type="NCBI Taxonomy" id="166011"/>
    <lineage>
        <taxon>Eukaryota</taxon>
        <taxon>Metazoa</taxon>
        <taxon>Ecdysozoa</taxon>
        <taxon>Nematoda</taxon>
        <taxon>Chromadorea</taxon>
        <taxon>Rhabditida</taxon>
        <taxon>Tylenchina</taxon>
        <taxon>Tylenchomorpha</taxon>
        <taxon>Sphaerularioidea</taxon>
        <taxon>Anguinidae</taxon>
        <taxon>Anguininae</taxon>
        <taxon>Ditylenchus</taxon>
    </lineage>
</organism>
<keyword evidence="1" id="KW-1185">Reference proteome</keyword>
<dbReference type="WBParaSite" id="jg24847">
    <property type="protein sequence ID" value="jg24847"/>
    <property type="gene ID" value="jg24847"/>
</dbReference>
<name>A0A915E0C6_9BILA</name>
<evidence type="ECO:0000313" key="1">
    <source>
        <dbReference type="Proteomes" id="UP000887574"/>
    </source>
</evidence>
<reference evidence="2" key="1">
    <citation type="submission" date="2022-11" db="UniProtKB">
        <authorList>
            <consortium name="WormBaseParasite"/>
        </authorList>
    </citation>
    <scope>IDENTIFICATION</scope>
</reference>
<evidence type="ECO:0000313" key="2">
    <source>
        <dbReference type="WBParaSite" id="jg24847"/>
    </source>
</evidence>
<dbReference type="AlphaFoldDB" id="A0A915E0C6"/>
<accession>A0A915E0C6</accession>
<proteinExistence type="predicted"/>
<sequence length="119" mass="13523">MKFMHSQRIGVKKLAVKPAPTAFAESRQSAILGQITTQQSQQKWCSASLLRMLWVLIIACKSEKSVVCRRIGRRASYVQQSTENKQQKYGRRLGLTSQRRNRICSSLHSTNLEVAGSNW</sequence>